<dbReference type="PANTHER" id="PTHR12963">
    <property type="entry name" value="THYROID RECEPTOR INTERACTING PROTEIN RELATED"/>
    <property type="match status" value="1"/>
</dbReference>
<dbReference type="EMBL" id="AJWK01002278">
    <property type="status" value="NOT_ANNOTATED_CDS"/>
    <property type="molecule type" value="Genomic_DNA"/>
</dbReference>
<proteinExistence type="predicted"/>
<sequence>MDKQVQSALSQILDMEIPEEMVQHILSLKSTNEVDDYFSSLLDYSSKEHVQFVEDFKEMRFKQKAKDAKKKGAIAKTTEGKNENKPERGEKSKKKNKFTNLYNKQGNVAEIMLKGRHLCNCQASKHKLINNCLSCGRIVCEQEGPGPCLFCGVAVRRPEDMESVEYDQKNGRGAKGKGAKEALEQRDRLLGYDRQSEKRTTVIDDESDYFKTHSVWLSDQEREKLRKLEDELRDRKHANRLRHKYKFDFSGRQILDDDDTIDYDAYQSIDSAEKSSKHMTSGPPGREIELKLPNMEDTFPELLPEQMNHTKCPTLKVQDKTFLEISDQGLCLSMHQPWASLLVAGIKKHEGRCWYTSHRGRLWIASTAKPPNPDEVKEIEDFYRRYYDDKSLKFPTLYPSGSLLGHVTVDDCLSQEDYLVDYPSGESESPYVFICTNPIQLPVIFPISGKHKIYKLDSNIHVAALRALQKSGRL</sequence>
<name>A0A1B0C9F2_LUTLO</name>
<dbReference type="Pfam" id="PF23135">
    <property type="entry name" value="TRI4_N"/>
    <property type="match status" value="1"/>
</dbReference>
<organism evidence="4 5">
    <name type="scientific">Lutzomyia longipalpis</name>
    <name type="common">Sand fly</name>
    <dbReference type="NCBI Taxonomy" id="7200"/>
    <lineage>
        <taxon>Eukaryota</taxon>
        <taxon>Metazoa</taxon>
        <taxon>Ecdysozoa</taxon>
        <taxon>Arthropoda</taxon>
        <taxon>Hexapoda</taxon>
        <taxon>Insecta</taxon>
        <taxon>Pterygota</taxon>
        <taxon>Neoptera</taxon>
        <taxon>Endopterygota</taxon>
        <taxon>Diptera</taxon>
        <taxon>Nematocera</taxon>
        <taxon>Psychodoidea</taxon>
        <taxon>Psychodidae</taxon>
        <taxon>Lutzomyia</taxon>
        <taxon>Lutzomyia</taxon>
    </lineage>
</organism>
<dbReference type="Pfam" id="PF06221">
    <property type="entry name" value="zf-C2HC5"/>
    <property type="match status" value="1"/>
</dbReference>
<dbReference type="EMBL" id="GITU01000363">
    <property type="protein sequence ID" value="MBC1169066.1"/>
    <property type="molecule type" value="Transcribed_RNA"/>
</dbReference>
<feature type="region of interest" description="Disordered" evidence="1">
    <location>
        <begin position="67"/>
        <end position="97"/>
    </location>
</feature>
<dbReference type="FunFam" id="2.30.130.30:FF:000006">
    <property type="entry name" value="Putative_zinc_finger_motif_-_C2HC5-type /ASCH_domain_containing_protein_-_putative"/>
    <property type="match status" value="1"/>
</dbReference>
<dbReference type="AlphaFoldDB" id="A0A1B0C9F2"/>
<dbReference type="InterPro" id="IPR009349">
    <property type="entry name" value="TRIP4/RQT4_C2HC5_Znf"/>
</dbReference>
<feature type="compositionally biased region" description="Basic and acidic residues" evidence="1">
    <location>
        <begin position="78"/>
        <end position="90"/>
    </location>
</feature>
<evidence type="ECO:0000313" key="5">
    <source>
        <dbReference type="Proteomes" id="UP000092461"/>
    </source>
</evidence>
<reference evidence="5" key="1">
    <citation type="submission" date="2012-05" db="EMBL/GenBank/DDBJ databases">
        <title>Whole Genome Assembly of Lutzomyia longipalpis.</title>
        <authorList>
            <person name="Richards S."/>
            <person name="Qu C."/>
            <person name="Dillon R."/>
            <person name="Worley K."/>
            <person name="Scherer S."/>
            <person name="Batterton M."/>
            <person name="Taylor A."/>
            <person name="Hawes A."/>
            <person name="Hernandez B."/>
            <person name="Kovar C."/>
            <person name="Mandapat C."/>
            <person name="Pham C."/>
            <person name="Qu C."/>
            <person name="Jing C."/>
            <person name="Bess C."/>
            <person name="Bandaranaike D."/>
            <person name="Ngo D."/>
            <person name="Ongeri F."/>
            <person name="Arias F."/>
            <person name="Lara F."/>
            <person name="Weissenberger G."/>
            <person name="Kamau G."/>
            <person name="Han H."/>
            <person name="Shen H."/>
            <person name="Dinh H."/>
            <person name="Khalil I."/>
            <person name="Jones J."/>
            <person name="Shafer J."/>
            <person name="Jayaseelan J."/>
            <person name="Quiroz J."/>
            <person name="Blankenburg K."/>
            <person name="Nguyen L."/>
            <person name="Jackson L."/>
            <person name="Francisco L."/>
            <person name="Tang L.-Y."/>
            <person name="Pu L.-L."/>
            <person name="Perales L."/>
            <person name="Lorensuhewa L."/>
            <person name="Munidasa M."/>
            <person name="Coyle M."/>
            <person name="Taylor M."/>
            <person name="Puazo M."/>
            <person name="Firestine M."/>
            <person name="Scheel M."/>
            <person name="Javaid M."/>
            <person name="Wang M."/>
            <person name="Li M."/>
            <person name="Tabassum N."/>
            <person name="Saada N."/>
            <person name="Osuji N."/>
            <person name="Aqrawi P."/>
            <person name="Fu Q."/>
            <person name="Thornton R."/>
            <person name="Raj R."/>
            <person name="Goodspeed R."/>
            <person name="Mata R."/>
            <person name="Najjar R."/>
            <person name="Gubbala S."/>
            <person name="Lee S."/>
            <person name="Denson S."/>
            <person name="Patil S."/>
            <person name="Macmil S."/>
            <person name="Qi S."/>
            <person name="Matskevitch T."/>
            <person name="Palculict T."/>
            <person name="Mathew T."/>
            <person name="Vee V."/>
            <person name="Velamala V."/>
            <person name="Korchina V."/>
            <person name="Cai W."/>
            <person name="Liu W."/>
            <person name="Dai W."/>
            <person name="Zou X."/>
            <person name="Zhu Y."/>
            <person name="Zhang Y."/>
            <person name="Wu Y.-Q."/>
            <person name="Xin Y."/>
            <person name="Nazarath L."/>
            <person name="Kovar C."/>
            <person name="Han Y."/>
            <person name="Muzny D."/>
            <person name="Gibbs R."/>
        </authorList>
    </citation>
    <scope>NUCLEOTIDE SEQUENCE [LARGE SCALE GENOMIC DNA]</scope>
    <source>
        <strain evidence="5">Jacobina</strain>
    </source>
</reference>
<reference evidence="4" key="3">
    <citation type="submission" date="2020-05" db="UniProtKB">
        <authorList>
            <consortium name="EnsemblMetazoa"/>
        </authorList>
    </citation>
    <scope>IDENTIFICATION</scope>
    <source>
        <strain evidence="4">Jacobina</strain>
    </source>
</reference>
<dbReference type="Pfam" id="PF23134">
    <property type="entry name" value="TRIP4_3rd"/>
    <property type="match status" value="1"/>
</dbReference>
<dbReference type="GO" id="GO:0180022">
    <property type="term" value="C:RQC-trigger complex"/>
    <property type="evidence" value="ECO:0007669"/>
    <property type="project" value="InterPro"/>
</dbReference>
<dbReference type="InterPro" id="IPR015947">
    <property type="entry name" value="PUA-like_sf"/>
</dbReference>
<dbReference type="Gene3D" id="2.30.130.30">
    <property type="entry name" value="Hypothetical protein"/>
    <property type="match status" value="1"/>
</dbReference>
<dbReference type="Proteomes" id="UP000092461">
    <property type="component" value="Unassembled WGS sequence"/>
</dbReference>
<evidence type="ECO:0000259" key="2">
    <source>
        <dbReference type="SMART" id="SM01022"/>
    </source>
</evidence>
<dbReference type="CDD" id="cd06554">
    <property type="entry name" value="ASCH_ASC-1_like"/>
    <property type="match status" value="1"/>
</dbReference>
<dbReference type="GO" id="GO:0072344">
    <property type="term" value="P:rescue of stalled ribosome"/>
    <property type="evidence" value="ECO:0007669"/>
    <property type="project" value="InterPro"/>
</dbReference>
<dbReference type="InterPro" id="IPR056994">
    <property type="entry name" value="TRI4_N"/>
</dbReference>
<dbReference type="Pfam" id="PF04266">
    <property type="entry name" value="ASCH"/>
    <property type="match status" value="1"/>
</dbReference>
<dbReference type="GO" id="GO:0008270">
    <property type="term" value="F:zinc ion binding"/>
    <property type="evidence" value="ECO:0007669"/>
    <property type="project" value="InterPro"/>
</dbReference>
<feature type="domain" description="ASCH" evidence="2">
    <location>
        <begin position="332"/>
        <end position="445"/>
    </location>
</feature>
<dbReference type="GO" id="GO:0005634">
    <property type="term" value="C:nucleus"/>
    <property type="evidence" value="ECO:0007669"/>
    <property type="project" value="InterPro"/>
</dbReference>
<evidence type="ECO:0000313" key="3">
    <source>
        <dbReference type="EMBL" id="MBC1169066.1"/>
    </source>
</evidence>
<accession>A0A1B0C9F2</accession>
<keyword evidence="5" id="KW-1185">Reference proteome</keyword>
<dbReference type="InterPro" id="IPR007374">
    <property type="entry name" value="ASCH_domain"/>
</dbReference>
<dbReference type="VEuPathDB" id="VectorBase:LLOJ000574"/>
<dbReference type="SMART" id="SM01022">
    <property type="entry name" value="ASCH"/>
    <property type="match status" value="1"/>
</dbReference>
<reference evidence="3" key="2">
    <citation type="journal article" date="2020" name="BMC">
        <title>Leishmania infection induces a limited differential gene expression in the sand fly midgut.</title>
        <authorList>
            <person name="Coutinho-Abreu I.V."/>
            <person name="Serafim T.D."/>
            <person name="Meneses C."/>
            <person name="Kamhawi S."/>
            <person name="Oliveira F."/>
            <person name="Valenzuela J.G."/>
        </authorList>
    </citation>
    <scope>NUCLEOTIDE SEQUENCE</scope>
    <source>
        <strain evidence="3">Jacobina</strain>
        <tissue evidence="3">Midgut</tissue>
    </source>
</reference>
<dbReference type="VEuPathDB" id="VectorBase:LLONM1_009085"/>
<dbReference type="InterPro" id="IPR056993">
    <property type="entry name" value="TRIP4_3rd_dom"/>
</dbReference>
<dbReference type="PANTHER" id="PTHR12963:SF4">
    <property type="entry name" value="ACTIVATING SIGNAL COINTEGRATOR 1"/>
    <property type="match status" value="1"/>
</dbReference>
<protein>
    <submittedName>
        <fullName evidence="3">Putative activating signal cointegrator 1</fullName>
    </submittedName>
</protein>
<dbReference type="InterPro" id="IPR039128">
    <property type="entry name" value="TRIP4-like"/>
</dbReference>
<dbReference type="EnsemblMetazoa" id="LLOJ000574-RA">
    <property type="protein sequence ID" value="LLOJ000574-PA"/>
    <property type="gene ID" value="LLOJ000574"/>
</dbReference>
<evidence type="ECO:0000256" key="1">
    <source>
        <dbReference type="SAM" id="MobiDB-lite"/>
    </source>
</evidence>
<dbReference type="SUPFAM" id="SSF88697">
    <property type="entry name" value="PUA domain-like"/>
    <property type="match status" value="1"/>
</dbReference>
<evidence type="ECO:0000313" key="4">
    <source>
        <dbReference type="EnsemblMetazoa" id="LLOJ000574-PA"/>
    </source>
</evidence>